<dbReference type="GO" id="GO:0000287">
    <property type="term" value="F:magnesium ion binding"/>
    <property type="evidence" value="ECO:0007669"/>
    <property type="project" value="TreeGrafter"/>
</dbReference>
<organism evidence="5 6">
    <name type="scientific">Oceanirhabdus seepicola</name>
    <dbReference type="NCBI Taxonomy" id="2828781"/>
    <lineage>
        <taxon>Bacteria</taxon>
        <taxon>Bacillati</taxon>
        <taxon>Bacillota</taxon>
        <taxon>Clostridia</taxon>
        <taxon>Eubacteriales</taxon>
        <taxon>Clostridiaceae</taxon>
        <taxon>Oceanirhabdus</taxon>
    </lineage>
</organism>
<dbReference type="AlphaFoldDB" id="A0A9J6NWL1"/>
<evidence type="ECO:0000256" key="1">
    <source>
        <dbReference type="ARBA" id="ARBA00001946"/>
    </source>
</evidence>
<evidence type="ECO:0000313" key="5">
    <source>
        <dbReference type="EMBL" id="MCM1988289.1"/>
    </source>
</evidence>
<dbReference type="RefSeq" id="WP_250857145.1">
    <property type="nucleotide sequence ID" value="NZ_JAGSOJ010000001.1"/>
</dbReference>
<dbReference type="Gene3D" id="3.20.20.60">
    <property type="entry name" value="Phosphoenolpyruvate-binding domains"/>
    <property type="match status" value="1"/>
</dbReference>
<dbReference type="Pfam" id="PF15617">
    <property type="entry name" value="C-C_Bond_Lyase"/>
    <property type="match status" value="1"/>
</dbReference>
<dbReference type="PANTHER" id="PTHR32308">
    <property type="entry name" value="LYASE BETA SUBUNIT, PUTATIVE (AFU_ORTHOLOGUE AFUA_4G13030)-RELATED"/>
    <property type="match status" value="1"/>
</dbReference>
<dbReference type="Proteomes" id="UP001056429">
    <property type="component" value="Unassembled WGS sequence"/>
</dbReference>
<keyword evidence="3 4" id="KW-0460">Magnesium</keyword>
<evidence type="ECO:0000256" key="3">
    <source>
        <dbReference type="ARBA" id="ARBA00022842"/>
    </source>
</evidence>
<name>A0A9J6NWL1_9CLOT</name>
<accession>A0A9J6NWL1</accession>
<dbReference type="GO" id="GO:0016829">
    <property type="term" value="F:lyase activity"/>
    <property type="evidence" value="ECO:0007669"/>
    <property type="project" value="UniProtKB-KW"/>
</dbReference>
<evidence type="ECO:0000256" key="4">
    <source>
        <dbReference type="PIRSR" id="PIRSR015582-2"/>
    </source>
</evidence>
<gene>
    <name evidence="5" type="ORF">KDK92_00945</name>
</gene>
<dbReference type="InterPro" id="IPR040442">
    <property type="entry name" value="Pyrv_kinase-like_dom_sf"/>
</dbReference>
<keyword evidence="5" id="KW-0456">Lyase</keyword>
<evidence type="ECO:0000313" key="6">
    <source>
        <dbReference type="Proteomes" id="UP001056429"/>
    </source>
</evidence>
<dbReference type="SUPFAM" id="SSF51621">
    <property type="entry name" value="Phosphoenolpyruvate/pyruvate domain"/>
    <property type="match status" value="1"/>
</dbReference>
<keyword evidence="2 4" id="KW-0479">Metal-binding</keyword>
<dbReference type="GO" id="GO:0006107">
    <property type="term" value="P:oxaloacetate metabolic process"/>
    <property type="evidence" value="ECO:0007669"/>
    <property type="project" value="TreeGrafter"/>
</dbReference>
<evidence type="ECO:0000256" key="2">
    <source>
        <dbReference type="ARBA" id="ARBA00022723"/>
    </source>
</evidence>
<keyword evidence="6" id="KW-1185">Reference proteome</keyword>
<dbReference type="InterPro" id="IPR011206">
    <property type="entry name" value="Citrate_lyase_beta/mcl1/mcl2"/>
</dbReference>
<dbReference type="InterPro" id="IPR015813">
    <property type="entry name" value="Pyrv/PenolPyrv_kinase-like_dom"/>
</dbReference>
<feature type="binding site" evidence="4">
    <location>
        <position position="204"/>
    </location>
    <ligand>
        <name>Mg(2+)</name>
        <dbReference type="ChEBI" id="CHEBI:18420"/>
    </ligand>
</feature>
<comment type="caution">
    <text evidence="5">The sequence shown here is derived from an EMBL/GenBank/DDBJ whole genome shotgun (WGS) entry which is preliminary data.</text>
</comment>
<reference evidence="5" key="2">
    <citation type="submission" date="2021-04" db="EMBL/GenBank/DDBJ databases">
        <authorList>
            <person name="Dong X."/>
        </authorList>
    </citation>
    <scope>NUCLEOTIDE SEQUENCE</scope>
    <source>
        <strain evidence="5">ZWT</strain>
    </source>
</reference>
<dbReference type="PIRSF" id="PIRSF015582">
    <property type="entry name" value="Cit_lyase_B"/>
    <property type="match status" value="1"/>
</dbReference>
<protein>
    <submittedName>
        <fullName evidence="5">HpcH/HpaI aldolase/citrate lyase family protein</fullName>
    </submittedName>
</protein>
<comment type="cofactor">
    <cofactor evidence="1">
        <name>Mg(2+)</name>
        <dbReference type="ChEBI" id="CHEBI:18420"/>
    </cofactor>
</comment>
<sequence>MKHFEYLQSLNEIFYINPCEYKLNSSRDILVYSIGALLYTSALREDLLNSLINLRFQNCNSVAICLEDATDSNNILNAEKNVFKFFKEVHRLQKKDNTFIERNLPLIFLRVKNPQQLKKILENYPLDCLCGFIVPKISIDNCNLYFPLVDDFNKANNKKLFVLPVLESKSIAYKETRLEELIKLKNYFDKYKDLILNIRIGATDLSGILGIRRNKEHTIYDVGVVSDCIYDIINVFKRDEYVISGPVYEYFNNSKIFQPSTFIKEIKLDITNGLTGKTVIHPKQVFSVNASLVVSKEEYSDAIDIVTSNEDGVIRSTYRNKMNEIKPHTIWATNILKRAKIMGVYNYGKDYKDLLKWTSQTSERSFRNKTGY</sequence>
<dbReference type="PANTHER" id="PTHR32308:SF10">
    <property type="entry name" value="CITRATE LYASE SUBUNIT BETA"/>
    <property type="match status" value="1"/>
</dbReference>
<dbReference type="EMBL" id="JAGSOJ010000001">
    <property type="protein sequence ID" value="MCM1988289.1"/>
    <property type="molecule type" value="Genomic_DNA"/>
</dbReference>
<reference evidence="5" key="1">
    <citation type="journal article" date="2021" name="mSystems">
        <title>Bacteria and Archaea Synergistically Convert Glycine Betaine to Biogenic Methane in the Formosa Cold Seep of the South China Sea.</title>
        <authorList>
            <person name="Li L."/>
            <person name="Zhang W."/>
            <person name="Zhang S."/>
            <person name="Song L."/>
            <person name="Sun Q."/>
            <person name="Zhang H."/>
            <person name="Xiang H."/>
            <person name="Dong X."/>
        </authorList>
    </citation>
    <scope>NUCLEOTIDE SEQUENCE</scope>
    <source>
        <strain evidence="5">ZWT</strain>
    </source>
</reference>
<dbReference type="InterPro" id="IPR039480">
    <property type="entry name" value="C-C_Bond_Lyase-like"/>
</dbReference>
<proteinExistence type="predicted"/>